<evidence type="ECO:0000259" key="3">
    <source>
        <dbReference type="Pfam" id="PF03109"/>
    </source>
</evidence>
<dbReference type="OrthoDB" id="9795390at2"/>
<protein>
    <submittedName>
        <fullName evidence="4">Lipopolysaccharide core heptose(Ii) kinase</fullName>
    </submittedName>
    <submittedName>
        <fullName evidence="5">Ubiquinone biosynthesis protein</fullName>
    </submittedName>
</protein>
<accession>A0A143YWJ1</accession>
<feature type="domain" description="ABC1 atypical kinase-like" evidence="3">
    <location>
        <begin position="75"/>
        <end position="316"/>
    </location>
</feature>
<dbReference type="EMBL" id="FJNB01000011">
    <property type="protein sequence ID" value="CZQ99414.1"/>
    <property type="molecule type" value="Genomic_DNA"/>
</dbReference>
<dbReference type="Gene3D" id="1.10.510.10">
    <property type="entry name" value="Transferase(Phosphotransferase) domain 1"/>
    <property type="match status" value="1"/>
</dbReference>
<evidence type="ECO:0000313" key="5">
    <source>
        <dbReference type="EMBL" id="SEJ15286.1"/>
    </source>
</evidence>
<sequence length="527" mass="59486">MARDERLHEIVRILSSYGLQFLYHNQVKPSQKDQDPENLRLAFEKLGPSFIKIGQILSTRIDILPQAFVEELAHLQDKAPEFPFAEVERIFMEETKLSLGEAFLSIDEKPLASASIAQVHRAVLRTGEEVVVKVQRPIIDDLLIRDLDILIRLSRKIPKELVEVVDPKEALEQVKANTLIELDFRNEAQLLQRFRDLNANIACVGVPKIYPGLTTRRILVEEYIEGTKITNRDQLDLLGYDSDDISRKLMLAYLKQVFHDGFFHGDPHPGNLIIKEGKIYFIDFGIMGDLSETTKKSLNDILQGLASKDLDRMVKVCLELGTPKGRVDKRSLYADVEMLFDMYLSNNMLNVNMGTFITDFIRMFKRHNIAIPSDLTILAKSLSILEGVFQEISPELNLISIAKDYLKENFTLTTLLQKFSAEKLALRGYAFLKDSSEIPSSLLALLKQTASGRTMLRIDVDQLDDKWKDVKKMSNRVVISLVVAGLLLSSAIMSGTPGGQFLGQGGFVIAGLFSIWLLISIFRSGNL</sequence>
<keyword evidence="2" id="KW-1133">Transmembrane helix</keyword>
<dbReference type="Pfam" id="PF03109">
    <property type="entry name" value="ABC1"/>
    <property type="match status" value="1"/>
</dbReference>
<dbReference type="AlphaFoldDB" id="A0A143YWJ1"/>
<reference evidence="4 6" key="1">
    <citation type="submission" date="2016-02" db="EMBL/GenBank/DDBJ databases">
        <authorList>
            <person name="Wen L."/>
            <person name="He K."/>
            <person name="Yang H."/>
        </authorList>
    </citation>
    <scope>NUCLEOTIDE SEQUENCE [LARGE SCALE GENOMIC DNA]</scope>
    <source>
        <strain evidence="4">Trichococcus_R210</strain>
    </source>
</reference>
<keyword evidence="2" id="KW-0472">Membrane</keyword>
<dbReference type="EMBL" id="FNYT01000008">
    <property type="protein sequence ID" value="SEJ15286.1"/>
    <property type="molecule type" value="Genomic_DNA"/>
</dbReference>
<evidence type="ECO:0000313" key="4">
    <source>
        <dbReference type="EMBL" id="CZQ99414.1"/>
    </source>
</evidence>
<evidence type="ECO:0000256" key="1">
    <source>
        <dbReference type="ARBA" id="ARBA00009670"/>
    </source>
</evidence>
<feature type="transmembrane region" description="Helical" evidence="2">
    <location>
        <begin position="477"/>
        <end position="495"/>
    </location>
</feature>
<dbReference type="SUPFAM" id="SSF56112">
    <property type="entry name" value="Protein kinase-like (PK-like)"/>
    <property type="match status" value="1"/>
</dbReference>
<proteinExistence type="inferred from homology"/>
<reference evidence="5 7" key="2">
    <citation type="submission" date="2016-10" db="EMBL/GenBank/DDBJ databases">
        <authorList>
            <person name="Varghese N."/>
            <person name="Submissions S."/>
        </authorList>
    </citation>
    <scope>NUCLEOTIDE SEQUENCE [LARGE SCALE GENOMIC DNA]</scope>
    <source>
        <strain evidence="5 7">DSM 22150</strain>
    </source>
</reference>
<dbReference type="GO" id="GO:0016301">
    <property type="term" value="F:kinase activity"/>
    <property type="evidence" value="ECO:0007669"/>
    <property type="project" value="UniProtKB-KW"/>
</dbReference>
<keyword evidence="7" id="KW-1185">Reference proteome</keyword>
<comment type="similarity">
    <text evidence="1">Belongs to the protein kinase superfamily. ADCK protein kinase family.</text>
</comment>
<evidence type="ECO:0000256" key="2">
    <source>
        <dbReference type="SAM" id="Phobius"/>
    </source>
</evidence>
<evidence type="ECO:0000313" key="7">
    <source>
        <dbReference type="Proteomes" id="UP000199280"/>
    </source>
</evidence>
<dbReference type="PANTHER" id="PTHR10566">
    <property type="entry name" value="CHAPERONE-ACTIVITY OF BC1 COMPLEX CABC1 -RELATED"/>
    <property type="match status" value="1"/>
</dbReference>
<gene>
    <name evidence="5" type="ORF">SAMN05216375_10888</name>
    <name evidence="4" type="ORF">TR210_1648</name>
</gene>
<dbReference type="RefSeq" id="WP_068623038.1">
    <property type="nucleotide sequence ID" value="NZ_FJNB01000011.1"/>
</dbReference>
<evidence type="ECO:0000313" key="6">
    <source>
        <dbReference type="Proteomes" id="UP000076878"/>
    </source>
</evidence>
<feature type="transmembrane region" description="Helical" evidence="2">
    <location>
        <begin position="501"/>
        <end position="522"/>
    </location>
</feature>
<organism evidence="4 6">
    <name type="scientific">Trichococcus ilyis</name>
    <dbReference type="NCBI Taxonomy" id="640938"/>
    <lineage>
        <taxon>Bacteria</taxon>
        <taxon>Bacillati</taxon>
        <taxon>Bacillota</taxon>
        <taxon>Bacilli</taxon>
        <taxon>Lactobacillales</taxon>
        <taxon>Carnobacteriaceae</taxon>
        <taxon>Trichococcus</taxon>
    </lineage>
</organism>
<dbReference type="CDD" id="cd05121">
    <property type="entry name" value="ABC1_ADCK3-like"/>
    <property type="match status" value="1"/>
</dbReference>
<keyword evidence="2" id="KW-0812">Transmembrane</keyword>
<name>A0A143YWJ1_9LACT</name>
<dbReference type="Proteomes" id="UP000199280">
    <property type="component" value="Unassembled WGS sequence"/>
</dbReference>
<dbReference type="InterPro" id="IPR011009">
    <property type="entry name" value="Kinase-like_dom_sf"/>
</dbReference>
<dbReference type="PANTHER" id="PTHR10566:SF113">
    <property type="entry name" value="PROTEIN ACTIVITY OF BC1 COMPLEX KINASE 7, CHLOROPLASTIC"/>
    <property type="match status" value="1"/>
</dbReference>
<dbReference type="Proteomes" id="UP000076878">
    <property type="component" value="Unassembled WGS sequence"/>
</dbReference>
<dbReference type="InterPro" id="IPR004147">
    <property type="entry name" value="ABC1_dom"/>
</dbReference>
<keyword evidence="5" id="KW-0830">Ubiquinone</keyword>
<keyword evidence="4" id="KW-0418">Kinase</keyword>
<dbReference type="InterPro" id="IPR050154">
    <property type="entry name" value="UbiB_kinase"/>
</dbReference>
<dbReference type="STRING" id="640938.TR210_1648"/>
<keyword evidence="4" id="KW-0808">Transferase</keyword>